<evidence type="ECO:0000259" key="20">
    <source>
        <dbReference type="Pfam" id="PF13614"/>
    </source>
</evidence>
<dbReference type="CDD" id="cd05387">
    <property type="entry name" value="BY-kinase"/>
    <property type="match status" value="1"/>
</dbReference>
<dbReference type="Proteomes" id="UP000249467">
    <property type="component" value="Unassembled WGS sequence"/>
</dbReference>
<feature type="domain" description="AAA" evidence="20">
    <location>
        <begin position="553"/>
        <end position="672"/>
    </location>
</feature>
<keyword evidence="17" id="KW-0175">Coiled coil</keyword>
<dbReference type="EMBL" id="QBML01000005">
    <property type="protein sequence ID" value="PZO43362.1"/>
    <property type="molecule type" value="Genomic_DNA"/>
</dbReference>
<organism evidence="21 22">
    <name type="scientific">Pseudanabaena frigida</name>
    <dbReference type="NCBI Taxonomy" id="945775"/>
    <lineage>
        <taxon>Bacteria</taxon>
        <taxon>Bacillati</taxon>
        <taxon>Cyanobacteriota</taxon>
        <taxon>Cyanophyceae</taxon>
        <taxon>Pseudanabaenales</taxon>
        <taxon>Pseudanabaenaceae</taxon>
        <taxon>Pseudanabaena</taxon>
    </lineage>
</organism>
<dbReference type="GO" id="GO:0005886">
    <property type="term" value="C:plasma membrane"/>
    <property type="evidence" value="ECO:0007669"/>
    <property type="project" value="UniProtKB-SubCell"/>
</dbReference>
<evidence type="ECO:0000256" key="9">
    <source>
        <dbReference type="ARBA" id="ARBA00022692"/>
    </source>
</evidence>
<evidence type="ECO:0000256" key="16">
    <source>
        <dbReference type="ARBA" id="ARBA00051245"/>
    </source>
</evidence>
<evidence type="ECO:0000256" key="13">
    <source>
        <dbReference type="ARBA" id="ARBA00022989"/>
    </source>
</evidence>
<keyword evidence="9 18" id="KW-0812">Transmembrane</keyword>
<evidence type="ECO:0000256" key="5">
    <source>
        <dbReference type="ARBA" id="ARBA00011903"/>
    </source>
</evidence>
<evidence type="ECO:0000256" key="1">
    <source>
        <dbReference type="ARBA" id="ARBA00004429"/>
    </source>
</evidence>
<dbReference type="InterPro" id="IPR003856">
    <property type="entry name" value="LPS_length_determ_N"/>
</dbReference>
<evidence type="ECO:0000256" key="10">
    <source>
        <dbReference type="ARBA" id="ARBA00022741"/>
    </source>
</evidence>
<dbReference type="NCBIfam" id="TIGR01007">
    <property type="entry name" value="eps_fam"/>
    <property type="match status" value="1"/>
</dbReference>
<evidence type="ECO:0000256" key="17">
    <source>
        <dbReference type="SAM" id="Coils"/>
    </source>
</evidence>
<evidence type="ECO:0000313" key="22">
    <source>
        <dbReference type="Proteomes" id="UP000249467"/>
    </source>
</evidence>
<comment type="subcellular location">
    <subcellularLocation>
        <location evidence="1">Cell inner membrane</location>
        <topology evidence="1">Multi-pass membrane protein</topology>
    </subcellularLocation>
</comment>
<evidence type="ECO:0000256" key="2">
    <source>
        <dbReference type="ARBA" id="ARBA00006683"/>
    </source>
</evidence>
<keyword evidence="13 18" id="KW-1133">Transmembrane helix</keyword>
<evidence type="ECO:0000256" key="3">
    <source>
        <dbReference type="ARBA" id="ARBA00007316"/>
    </source>
</evidence>
<dbReference type="InterPro" id="IPR027417">
    <property type="entry name" value="P-loop_NTPase"/>
</dbReference>
<proteinExistence type="inferred from homology"/>
<dbReference type="SUPFAM" id="SSF52540">
    <property type="entry name" value="P-loop containing nucleoside triphosphate hydrolases"/>
    <property type="match status" value="1"/>
</dbReference>
<accession>A0A2W4WFT3</accession>
<comment type="similarity">
    <text evidence="4">Belongs to the etk/wzc family.</text>
</comment>
<dbReference type="Gene3D" id="3.40.50.300">
    <property type="entry name" value="P-loop containing nucleotide triphosphate hydrolases"/>
    <property type="match status" value="1"/>
</dbReference>
<evidence type="ECO:0000313" key="21">
    <source>
        <dbReference type="EMBL" id="PZO43362.1"/>
    </source>
</evidence>
<reference evidence="21 22" key="1">
    <citation type="submission" date="2018-04" db="EMBL/GenBank/DDBJ databases">
        <authorList>
            <person name="Go L.Y."/>
            <person name="Mitchell J.A."/>
        </authorList>
    </citation>
    <scope>NUCLEOTIDE SEQUENCE [LARGE SCALE GENOMIC DNA]</scope>
    <source>
        <strain evidence="21">ULC066bin1</strain>
    </source>
</reference>
<evidence type="ECO:0000256" key="14">
    <source>
        <dbReference type="ARBA" id="ARBA00023136"/>
    </source>
</evidence>
<keyword evidence="15" id="KW-0829">Tyrosine-protein kinase</keyword>
<comment type="similarity">
    <text evidence="2">Belongs to the CpsC/CapA family.</text>
</comment>
<evidence type="ECO:0000256" key="8">
    <source>
        <dbReference type="ARBA" id="ARBA00022679"/>
    </source>
</evidence>
<comment type="caution">
    <text evidence="21">The sequence shown here is derived from an EMBL/GenBank/DDBJ whole genome shotgun (WGS) entry which is preliminary data.</text>
</comment>
<evidence type="ECO:0000256" key="7">
    <source>
        <dbReference type="ARBA" id="ARBA00022519"/>
    </source>
</evidence>
<reference evidence="21 22" key="2">
    <citation type="submission" date="2018-06" db="EMBL/GenBank/DDBJ databases">
        <title>Metagenomic assembly of (sub)arctic Cyanobacteria and their associated microbiome from non-axenic cultures.</title>
        <authorList>
            <person name="Baurain D."/>
        </authorList>
    </citation>
    <scope>NUCLEOTIDE SEQUENCE [LARGE SCALE GENOMIC DNA]</scope>
    <source>
        <strain evidence="21">ULC066bin1</strain>
    </source>
</reference>
<keyword evidence="14 18" id="KW-0472">Membrane</keyword>
<name>A0A2W4WFT3_9CYAN</name>
<dbReference type="InterPro" id="IPR050445">
    <property type="entry name" value="Bact_polysacc_biosynth/exp"/>
</dbReference>
<keyword evidence="7" id="KW-0997">Cell inner membrane</keyword>
<evidence type="ECO:0000256" key="6">
    <source>
        <dbReference type="ARBA" id="ARBA00022475"/>
    </source>
</evidence>
<keyword evidence="8" id="KW-0808">Transferase</keyword>
<dbReference type="Pfam" id="PF13614">
    <property type="entry name" value="AAA_31"/>
    <property type="match status" value="1"/>
</dbReference>
<dbReference type="AlphaFoldDB" id="A0A2W4WFT3"/>
<evidence type="ECO:0000256" key="18">
    <source>
        <dbReference type="SAM" id="Phobius"/>
    </source>
</evidence>
<protein>
    <recommendedName>
        <fullName evidence="5">non-specific protein-tyrosine kinase</fullName>
        <ecNumber evidence="5">2.7.10.2</ecNumber>
    </recommendedName>
</protein>
<comment type="similarity">
    <text evidence="3">Belongs to the CpsD/CapB family.</text>
</comment>
<feature type="domain" description="Polysaccharide chain length determinant N-terminal" evidence="19">
    <location>
        <begin position="22"/>
        <end position="96"/>
    </location>
</feature>
<sequence>MDISASQQNKPAFVEQDPGYGKIFAVLVRRRFWLLGGLSLGLAIAIFLNIYSKPKYTSSMRLLVESTYKSTSTSTSSFIDSNILIDYTTQLNLLQSSSLFQRAANLLSAEYPGINSTELQSLKIAMLGGKEAPTKIVEVQYTASDPVKTRQVLRAFQKVYTDYNREQQEKRLQTGLAGIDDQVIKVRQSIDDATNAIEAFRRRNNLFDVTQRVTEVTAALSGIEQQQRVTKLDYDQATTRLESLQQKLNLSSQDAVLLTRLNQSQRYQALVTEMQGIEVALNREKARFQPASPIVEALELRFNQQQASLEEERRSILGDANLSVASKWNGDQLSGVDASLASQIVETQTQITLLQSRLDSLAEQEKSLRTEITRLPKLLGEYEALKPRLQVQQETLQTLLKNRLELSLEIARGGFDWQVVEEPSLGITDAADSLRKNLLLGVVAGLFIGSAAAFIRDMQDDTMHTYDELEQQISSLSLLGMTPQYLQAEESNANFLPQFLKGQSVSPMTIEIVQWVPFRESLDVIYKNIQLNSYSLEINVRSIVVTSALPSEGKSTIALGLATSAARLHKRVLLVDADMRSPTLHKQLNLPNERGLSTLLANKGTVDSREVIQSSKSTIDILTSGPIPSDSVSLLSSEWMQKLISNFEQEYDLVIIDSPPILGTVDTIQIASCCGGVVAVARIDRITRGEFSQAISVLQKLNLIGVIANGVKELPHSYKSVAIDDEIE</sequence>
<evidence type="ECO:0000256" key="11">
    <source>
        <dbReference type="ARBA" id="ARBA00022777"/>
    </source>
</evidence>
<dbReference type="EC" id="2.7.10.2" evidence="5"/>
<keyword evidence="11" id="KW-0418">Kinase</keyword>
<evidence type="ECO:0000256" key="12">
    <source>
        <dbReference type="ARBA" id="ARBA00022840"/>
    </source>
</evidence>
<dbReference type="GO" id="GO:0004715">
    <property type="term" value="F:non-membrane spanning protein tyrosine kinase activity"/>
    <property type="evidence" value="ECO:0007669"/>
    <property type="project" value="UniProtKB-EC"/>
</dbReference>
<evidence type="ECO:0000256" key="4">
    <source>
        <dbReference type="ARBA" id="ARBA00008883"/>
    </source>
</evidence>
<keyword evidence="10" id="KW-0547">Nucleotide-binding</keyword>
<comment type="catalytic activity">
    <reaction evidence="16">
        <text>L-tyrosyl-[protein] + ATP = O-phospho-L-tyrosyl-[protein] + ADP + H(+)</text>
        <dbReference type="Rhea" id="RHEA:10596"/>
        <dbReference type="Rhea" id="RHEA-COMP:10136"/>
        <dbReference type="Rhea" id="RHEA-COMP:20101"/>
        <dbReference type="ChEBI" id="CHEBI:15378"/>
        <dbReference type="ChEBI" id="CHEBI:30616"/>
        <dbReference type="ChEBI" id="CHEBI:46858"/>
        <dbReference type="ChEBI" id="CHEBI:61978"/>
        <dbReference type="ChEBI" id="CHEBI:456216"/>
        <dbReference type="EC" id="2.7.10.2"/>
    </reaction>
</comment>
<dbReference type="Pfam" id="PF02706">
    <property type="entry name" value="Wzz"/>
    <property type="match status" value="1"/>
</dbReference>
<dbReference type="InterPro" id="IPR005702">
    <property type="entry name" value="Wzc-like_C"/>
</dbReference>
<dbReference type="InterPro" id="IPR025669">
    <property type="entry name" value="AAA_dom"/>
</dbReference>
<dbReference type="GO" id="GO:0005524">
    <property type="term" value="F:ATP binding"/>
    <property type="evidence" value="ECO:0007669"/>
    <property type="project" value="UniProtKB-KW"/>
</dbReference>
<dbReference type="PANTHER" id="PTHR32309:SF13">
    <property type="entry name" value="FERRIC ENTEROBACTIN TRANSPORT PROTEIN FEPE"/>
    <property type="match status" value="1"/>
</dbReference>
<keyword evidence="12" id="KW-0067">ATP-binding</keyword>
<dbReference type="PANTHER" id="PTHR32309">
    <property type="entry name" value="TYROSINE-PROTEIN KINASE"/>
    <property type="match status" value="1"/>
</dbReference>
<feature type="coiled-coil region" evidence="17">
    <location>
        <begin position="344"/>
        <end position="371"/>
    </location>
</feature>
<evidence type="ECO:0000256" key="15">
    <source>
        <dbReference type="ARBA" id="ARBA00023137"/>
    </source>
</evidence>
<gene>
    <name evidence="21" type="ORF">DCF19_05295</name>
</gene>
<keyword evidence="6" id="KW-1003">Cell membrane</keyword>
<feature type="transmembrane region" description="Helical" evidence="18">
    <location>
        <begin position="32"/>
        <end position="51"/>
    </location>
</feature>
<evidence type="ECO:0000259" key="19">
    <source>
        <dbReference type="Pfam" id="PF02706"/>
    </source>
</evidence>